<dbReference type="Pfam" id="PF02597">
    <property type="entry name" value="ThiS"/>
    <property type="match status" value="1"/>
</dbReference>
<keyword evidence="2" id="KW-1185">Reference proteome</keyword>
<dbReference type="CDD" id="cd00756">
    <property type="entry name" value="MoaE"/>
    <property type="match status" value="1"/>
</dbReference>
<dbReference type="InterPro" id="IPR003448">
    <property type="entry name" value="Mopterin_biosynth_MoaE"/>
</dbReference>
<dbReference type="InterPro" id="IPR003749">
    <property type="entry name" value="ThiS/MoaD-like"/>
</dbReference>
<evidence type="ECO:0000313" key="2">
    <source>
        <dbReference type="Proteomes" id="UP000067434"/>
    </source>
</evidence>
<proteinExistence type="predicted"/>
<dbReference type="GeneID" id="25402249"/>
<name>A0A0F7FIN5_9CREN</name>
<evidence type="ECO:0000313" key="1">
    <source>
        <dbReference type="EMBL" id="AKG39243.1"/>
    </source>
</evidence>
<organism evidence="1 2">
    <name type="scientific">Infirmifilum uzonense</name>
    <dbReference type="NCBI Taxonomy" id="1550241"/>
    <lineage>
        <taxon>Archaea</taxon>
        <taxon>Thermoproteota</taxon>
        <taxon>Thermoprotei</taxon>
        <taxon>Thermofilales</taxon>
        <taxon>Thermofilaceae</taxon>
        <taxon>Infirmifilum</taxon>
    </lineage>
</organism>
<dbReference type="InterPro" id="IPR012675">
    <property type="entry name" value="Beta-grasp_dom_sf"/>
</dbReference>
<dbReference type="InterPro" id="IPR036563">
    <property type="entry name" value="MoaE_sf"/>
</dbReference>
<accession>A0A0F7FIN5</accession>
<dbReference type="Proteomes" id="UP000067434">
    <property type="component" value="Chromosome"/>
</dbReference>
<protein>
    <recommendedName>
        <fullName evidence="3">Molybdopterin converting factor</fullName>
    </recommendedName>
</protein>
<dbReference type="PATRIC" id="fig|1550241.5.peg.1745"/>
<dbReference type="GO" id="GO:0006777">
    <property type="term" value="P:Mo-molybdopterin cofactor biosynthetic process"/>
    <property type="evidence" value="ECO:0007669"/>
    <property type="project" value="InterPro"/>
</dbReference>
<dbReference type="HOGENOM" id="CLU_069141_0_0_2"/>
<dbReference type="KEGG" id="thf:MA03_08420"/>
<dbReference type="RefSeq" id="WP_052884815.1">
    <property type="nucleotide sequence ID" value="NZ_CP009961.1"/>
</dbReference>
<dbReference type="Gene3D" id="3.90.1170.40">
    <property type="entry name" value="Molybdopterin biosynthesis MoaE subunit"/>
    <property type="match status" value="1"/>
</dbReference>
<gene>
    <name evidence="1" type="ORF">MA03_08420</name>
</gene>
<dbReference type="SUPFAM" id="SSF54690">
    <property type="entry name" value="Molybdopterin synthase subunit MoaE"/>
    <property type="match status" value="1"/>
</dbReference>
<evidence type="ECO:0008006" key="3">
    <source>
        <dbReference type="Google" id="ProtNLM"/>
    </source>
</evidence>
<dbReference type="Pfam" id="PF02391">
    <property type="entry name" value="MoaE"/>
    <property type="match status" value="1"/>
</dbReference>
<dbReference type="SUPFAM" id="SSF54285">
    <property type="entry name" value="MoaD/ThiS"/>
    <property type="match status" value="1"/>
</dbReference>
<reference evidence="1 2" key="1">
    <citation type="journal article" date="2015" name="Stand. Genomic Sci.">
        <title>Complete genome sequence of and proposal of Thermofilum uzonense sp. nov. a novel hyperthermophilic crenarchaeon and emended description of the genus Thermofilum.</title>
        <authorList>
            <person name="Toshchakov S.V."/>
            <person name="Korzhenkov A.A."/>
            <person name="Samarov N.I."/>
            <person name="Mazunin I.O."/>
            <person name="Mozhey O.I."/>
            <person name="Shmyr I.S."/>
            <person name="Derbikova K.S."/>
            <person name="Taranov E.A."/>
            <person name="Dominova I.N."/>
            <person name="Bonch-Osmolovskaya E.A."/>
            <person name="Patrushev M.V."/>
            <person name="Podosokorskaya O.A."/>
            <person name="Kublanov I.V."/>
        </authorList>
    </citation>
    <scope>NUCLEOTIDE SEQUENCE [LARGE SCALE GENOMIC DNA]</scope>
    <source>
        <strain evidence="1 2">1807-2</strain>
    </source>
</reference>
<dbReference type="PANTHER" id="PTHR23404">
    <property type="entry name" value="MOLYBDOPTERIN SYNTHASE RELATED"/>
    <property type="match status" value="1"/>
</dbReference>
<dbReference type="OrthoDB" id="45235at2157"/>
<dbReference type="CDD" id="cd17040">
    <property type="entry name" value="Ubl_MoaD_like"/>
    <property type="match status" value="1"/>
</dbReference>
<dbReference type="Gene3D" id="3.10.20.30">
    <property type="match status" value="1"/>
</dbReference>
<sequence>MQVKIRYLSLFRDLVGKGDEVLEIQGQEATVKTVLDLVLERHPSLKDYFEAGEIIIVNNGRVLQVSDKVAADSELILMPPVSGGSPYAFIDRVDPVLILDGLLKALDDGAGAVAIFIGRVKGKVQGKSVNELYYEALEPLATSTLTSIGEEEAKKHSLIYSTIYHKKGSAKPGEPVLFIGVASERRDVALRALRDILERVKHEVYVWKLEKREDGEFWILGDGRRIPRPYSAHP</sequence>
<dbReference type="STRING" id="1550241.MA03_08420"/>
<dbReference type="AlphaFoldDB" id="A0A0F7FIN5"/>
<dbReference type="EMBL" id="CP009961">
    <property type="protein sequence ID" value="AKG39243.1"/>
    <property type="molecule type" value="Genomic_DNA"/>
</dbReference>
<dbReference type="InterPro" id="IPR016155">
    <property type="entry name" value="Mopterin_synth/thiamin_S_b"/>
</dbReference>